<dbReference type="Pfam" id="PF02309">
    <property type="entry name" value="AUX_IAA"/>
    <property type="match status" value="1"/>
</dbReference>
<feature type="domain" description="TF-B3" evidence="11">
    <location>
        <begin position="133"/>
        <end position="235"/>
    </location>
</feature>
<dbReference type="CDD" id="cd10017">
    <property type="entry name" value="B3_DNA"/>
    <property type="match status" value="1"/>
</dbReference>
<dbReference type="GO" id="GO:0003677">
    <property type="term" value="F:DNA binding"/>
    <property type="evidence" value="ECO:0007669"/>
    <property type="project" value="UniProtKB-KW"/>
</dbReference>
<dbReference type="EMBL" id="JAYKXN010000004">
    <property type="protein sequence ID" value="KAK7292820.1"/>
    <property type="molecule type" value="Genomic_DNA"/>
</dbReference>
<dbReference type="InterPro" id="IPR015300">
    <property type="entry name" value="DNA-bd_pseudobarrel_sf"/>
</dbReference>
<comment type="subcellular location">
    <subcellularLocation>
        <location evidence="1 9">Nucleus</location>
    </subcellularLocation>
</comment>
<dbReference type="InterPro" id="IPR033389">
    <property type="entry name" value="AUX/IAA_dom"/>
</dbReference>
<dbReference type="SUPFAM" id="SSF101936">
    <property type="entry name" value="DNA-binding pseudobarrel domain"/>
    <property type="match status" value="1"/>
</dbReference>
<comment type="caution">
    <text evidence="13">The sequence shown here is derived from an EMBL/GenBank/DDBJ whole genome shotgun (WGS) entry which is preliminary data.</text>
</comment>
<dbReference type="SMART" id="SM01019">
    <property type="entry name" value="B3"/>
    <property type="match status" value="1"/>
</dbReference>
<name>A0AAN9PBM6_CLITE</name>
<comment type="similarity">
    <text evidence="2 9">Belongs to the ARF family.</text>
</comment>
<dbReference type="InterPro" id="IPR053793">
    <property type="entry name" value="PB1-like"/>
</dbReference>
<dbReference type="AlphaFoldDB" id="A0AAN9PBM6"/>
<evidence type="ECO:0000256" key="8">
    <source>
        <dbReference type="ARBA" id="ARBA00023294"/>
    </source>
</evidence>
<dbReference type="FunFam" id="2.40.330.10:FF:000001">
    <property type="entry name" value="Auxin response factor"/>
    <property type="match status" value="1"/>
</dbReference>
<evidence type="ECO:0000259" key="12">
    <source>
        <dbReference type="PROSITE" id="PS51745"/>
    </source>
</evidence>
<dbReference type="Gene3D" id="2.30.30.1040">
    <property type="match status" value="1"/>
</dbReference>
<evidence type="ECO:0000256" key="7">
    <source>
        <dbReference type="ARBA" id="ARBA00023242"/>
    </source>
</evidence>
<dbReference type="Proteomes" id="UP001359559">
    <property type="component" value="Unassembled WGS sequence"/>
</dbReference>
<feature type="compositionally biased region" description="Polar residues" evidence="10">
    <location>
        <begin position="674"/>
        <end position="688"/>
    </location>
</feature>
<evidence type="ECO:0000256" key="2">
    <source>
        <dbReference type="ARBA" id="ARBA00007853"/>
    </source>
</evidence>
<dbReference type="GO" id="GO:0006355">
    <property type="term" value="P:regulation of DNA-templated transcription"/>
    <property type="evidence" value="ECO:0007669"/>
    <property type="project" value="InterPro"/>
</dbReference>
<keyword evidence="14" id="KW-1185">Reference proteome</keyword>
<evidence type="ECO:0000259" key="11">
    <source>
        <dbReference type="PROSITE" id="PS50863"/>
    </source>
</evidence>
<comment type="function">
    <text evidence="9">Auxin response factors (ARFs) are transcriptional factors that bind specifically to the DNA sequence 5'-TGTCTC-3' found in the auxin-responsive promoter elements (AuxREs).</text>
</comment>
<feature type="region of interest" description="Disordered" evidence="10">
    <location>
        <begin position="1"/>
        <end position="21"/>
    </location>
</feature>
<evidence type="ECO:0000256" key="4">
    <source>
        <dbReference type="ARBA" id="ARBA00023015"/>
    </source>
</evidence>
<evidence type="ECO:0000256" key="10">
    <source>
        <dbReference type="SAM" id="MobiDB-lite"/>
    </source>
</evidence>
<proteinExistence type="inferred from homology"/>
<feature type="region of interest" description="Disordered" evidence="10">
    <location>
        <begin position="506"/>
        <end position="528"/>
    </location>
</feature>
<feature type="compositionally biased region" description="Basic and acidic residues" evidence="10">
    <location>
        <begin position="689"/>
        <end position="701"/>
    </location>
</feature>
<keyword evidence="4 9" id="KW-0805">Transcription regulation</keyword>
<dbReference type="FunFam" id="3.10.20.90:FF:000047">
    <property type="entry name" value="Auxin response factor"/>
    <property type="match status" value="1"/>
</dbReference>
<dbReference type="Pfam" id="PF02362">
    <property type="entry name" value="B3"/>
    <property type="match status" value="1"/>
</dbReference>
<reference evidence="13 14" key="1">
    <citation type="submission" date="2024-01" db="EMBL/GenBank/DDBJ databases">
        <title>The genomes of 5 underutilized Papilionoideae crops provide insights into root nodulation and disease resistance.</title>
        <authorList>
            <person name="Yuan L."/>
        </authorList>
    </citation>
    <scope>NUCLEOTIDE SEQUENCE [LARGE SCALE GENOMIC DNA]</scope>
    <source>
        <strain evidence="13">LY-2023</strain>
        <tissue evidence="13">Leaf</tissue>
    </source>
</reference>
<keyword evidence="6 9" id="KW-0804">Transcription</keyword>
<accession>A0AAN9PBM6</accession>
<dbReference type="Gene3D" id="2.40.330.10">
    <property type="entry name" value="DNA-binding pseudobarrel domain"/>
    <property type="match status" value="1"/>
</dbReference>
<dbReference type="PROSITE" id="PS50863">
    <property type="entry name" value="B3"/>
    <property type="match status" value="1"/>
</dbReference>
<dbReference type="InterPro" id="IPR044835">
    <property type="entry name" value="ARF_plant"/>
</dbReference>
<dbReference type="PANTHER" id="PTHR31384">
    <property type="entry name" value="AUXIN RESPONSE FACTOR 4-RELATED"/>
    <property type="match status" value="1"/>
</dbReference>
<comment type="subunit">
    <text evidence="3 9">Homodimers and heterodimers.</text>
</comment>
<dbReference type="SUPFAM" id="SSF54277">
    <property type="entry name" value="CAD &amp; PB1 domains"/>
    <property type="match status" value="1"/>
</dbReference>
<sequence>MAHLECNLGGPGSSCNSQPEKGLKDDDLYRELWRLCAGPLVDVPRTGDRVFYFPQGHMEQLQASTDQELNQEIPHFNLPSKIFCRVVNIQLLAEQDTDEVYACIALLPESDQTEPANPDPNPSEAPKQKFHSFCKILTASDTSTHGGFSVLRKHATECLPSLDTTQATPTQELAAQDLHGFEWKFKHIYRGQPRRHLLTTGWSTFVASKRLVAGDAFVFLRGEHGQLRVGVRRLARQQSPMPSSVISSQSMHLGVLATASHAVMTRTMFLVYYKPRTSQFIVGLNKYLEAMNNKFSVGMRYKMRFEGDDSPERRFSGTIVGVGDVSQGWSNSQWRSLKVQWDEPATIPRPDRVSCWEIEPFVASTALNVTPPALKGKRSRPADVSSSAASGFWYHGSSHSHELTQLGGEVQSNENQAACTLRHKDINSNPISTNSTCSRARMEGTWPCSPHLNATSSFFSDPNHGVSYPNVLSSDGPTCDQKEDGKKTENHLDCWLFGVNLTNKNTSTSNVNSPSERELRCPSSSVVASGPKESLPAAACETERVQAPNYSLSNKGQKQIISDASPPNEWQNKQATVLSTRTRTKVQMQGVAVGRAFDLTMLSGYDDLIDELEKLFDIKGELRSQNKWAVTFTDDENDMMLVGDDPWPEFCNMVKRIFICSREELKKMKCKLPASSSEAEETQLSPDSHNIRDETQQSHMP</sequence>
<keyword evidence="5 9" id="KW-0238">DNA-binding</keyword>
<dbReference type="InterPro" id="IPR010525">
    <property type="entry name" value="ARF_dom"/>
</dbReference>
<dbReference type="GO" id="GO:0005634">
    <property type="term" value="C:nucleus"/>
    <property type="evidence" value="ECO:0007669"/>
    <property type="project" value="UniProtKB-SubCell"/>
</dbReference>
<dbReference type="PANTHER" id="PTHR31384:SF8">
    <property type="entry name" value="AUXIN RESPONSE FACTOR 11"/>
    <property type="match status" value="1"/>
</dbReference>
<dbReference type="GO" id="GO:0009734">
    <property type="term" value="P:auxin-activated signaling pathway"/>
    <property type="evidence" value="ECO:0007669"/>
    <property type="project" value="UniProtKB-KW"/>
</dbReference>
<dbReference type="Pfam" id="PF06507">
    <property type="entry name" value="ARF_AD"/>
    <property type="match status" value="1"/>
</dbReference>
<keyword evidence="7 9" id="KW-0539">Nucleus</keyword>
<evidence type="ECO:0000256" key="9">
    <source>
        <dbReference type="RuleBase" id="RU004561"/>
    </source>
</evidence>
<evidence type="ECO:0000313" key="14">
    <source>
        <dbReference type="Proteomes" id="UP001359559"/>
    </source>
</evidence>
<dbReference type="Gene3D" id="3.10.20.90">
    <property type="entry name" value="Phosphatidylinositol 3-kinase Catalytic Subunit, Chain A, domain 1"/>
    <property type="match status" value="1"/>
</dbReference>
<evidence type="ECO:0000256" key="3">
    <source>
        <dbReference type="ARBA" id="ARBA00011726"/>
    </source>
</evidence>
<evidence type="ECO:0000256" key="6">
    <source>
        <dbReference type="ARBA" id="ARBA00023163"/>
    </source>
</evidence>
<evidence type="ECO:0000256" key="5">
    <source>
        <dbReference type="ARBA" id="ARBA00023125"/>
    </source>
</evidence>
<organism evidence="13 14">
    <name type="scientific">Clitoria ternatea</name>
    <name type="common">Butterfly pea</name>
    <dbReference type="NCBI Taxonomy" id="43366"/>
    <lineage>
        <taxon>Eukaryota</taxon>
        <taxon>Viridiplantae</taxon>
        <taxon>Streptophyta</taxon>
        <taxon>Embryophyta</taxon>
        <taxon>Tracheophyta</taxon>
        <taxon>Spermatophyta</taxon>
        <taxon>Magnoliopsida</taxon>
        <taxon>eudicotyledons</taxon>
        <taxon>Gunneridae</taxon>
        <taxon>Pentapetalae</taxon>
        <taxon>rosids</taxon>
        <taxon>fabids</taxon>
        <taxon>Fabales</taxon>
        <taxon>Fabaceae</taxon>
        <taxon>Papilionoideae</taxon>
        <taxon>50 kb inversion clade</taxon>
        <taxon>NPAAA clade</taxon>
        <taxon>indigoferoid/millettioid clade</taxon>
        <taxon>Phaseoleae</taxon>
        <taxon>Clitoria</taxon>
    </lineage>
</organism>
<dbReference type="FunFam" id="2.30.30.1040:FF:000001">
    <property type="entry name" value="Auxin response factor"/>
    <property type="match status" value="1"/>
</dbReference>
<evidence type="ECO:0000313" key="13">
    <source>
        <dbReference type="EMBL" id="KAK7292820.1"/>
    </source>
</evidence>
<evidence type="ECO:0000256" key="1">
    <source>
        <dbReference type="ARBA" id="ARBA00004123"/>
    </source>
</evidence>
<keyword evidence="8 9" id="KW-0927">Auxin signaling pathway</keyword>
<gene>
    <name evidence="13" type="ORF">RJT34_15674</name>
</gene>
<dbReference type="InterPro" id="IPR003340">
    <property type="entry name" value="B3_DNA-bd"/>
</dbReference>
<feature type="region of interest" description="Disordered" evidence="10">
    <location>
        <begin position="670"/>
        <end position="701"/>
    </location>
</feature>
<feature type="domain" description="PB1" evidence="12">
    <location>
        <begin position="581"/>
        <end position="662"/>
    </location>
</feature>
<protein>
    <recommendedName>
        <fullName evidence="9">Auxin response factor</fullName>
    </recommendedName>
</protein>
<dbReference type="PROSITE" id="PS51745">
    <property type="entry name" value="PB1"/>
    <property type="match status" value="1"/>
</dbReference>